<feature type="transmembrane region" description="Helical" evidence="8">
    <location>
        <begin position="179"/>
        <end position="197"/>
    </location>
</feature>
<evidence type="ECO:0000256" key="5">
    <source>
        <dbReference type="ARBA" id="ARBA00022692"/>
    </source>
</evidence>
<feature type="transmembrane region" description="Helical" evidence="8">
    <location>
        <begin position="141"/>
        <end position="167"/>
    </location>
</feature>
<comment type="subcellular location">
    <subcellularLocation>
        <location evidence="1 8">Cell membrane</location>
        <topology evidence="1 8">Multi-pass membrane protein</topology>
    </subcellularLocation>
</comment>
<dbReference type="Proteomes" id="UP001597314">
    <property type="component" value="Unassembled WGS sequence"/>
</dbReference>
<protein>
    <recommendedName>
        <fullName evidence="8">Probable membrane transporter protein</fullName>
    </recommendedName>
</protein>
<dbReference type="InterPro" id="IPR002781">
    <property type="entry name" value="TM_pro_TauE-like"/>
</dbReference>
<evidence type="ECO:0000313" key="10">
    <source>
        <dbReference type="Proteomes" id="UP001597314"/>
    </source>
</evidence>
<keyword evidence="3" id="KW-0813">Transport</keyword>
<dbReference type="RefSeq" id="WP_378479971.1">
    <property type="nucleotide sequence ID" value="NZ_JBHUIW010000036.1"/>
</dbReference>
<dbReference type="EMBL" id="JBHUIW010000036">
    <property type="protein sequence ID" value="MFD2184837.1"/>
    <property type="molecule type" value="Genomic_DNA"/>
</dbReference>
<evidence type="ECO:0000256" key="2">
    <source>
        <dbReference type="ARBA" id="ARBA00009142"/>
    </source>
</evidence>
<feature type="transmembrane region" description="Helical" evidence="8">
    <location>
        <begin position="84"/>
        <end position="104"/>
    </location>
</feature>
<feature type="transmembrane region" description="Helical" evidence="8">
    <location>
        <begin position="204"/>
        <end position="227"/>
    </location>
</feature>
<evidence type="ECO:0000256" key="1">
    <source>
        <dbReference type="ARBA" id="ARBA00004651"/>
    </source>
</evidence>
<dbReference type="InterPro" id="IPR052017">
    <property type="entry name" value="TSUP"/>
</dbReference>
<accession>A0ABW5ARV2</accession>
<proteinExistence type="inferred from homology"/>
<comment type="similarity">
    <text evidence="2 8">Belongs to the 4-toluene sulfonate uptake permease (TSUP) (TC 2.A.102) family.</text>
</comment>
<gene>
    <name evidence="9" type="ORF">ACFSOX_22005</name>
</gene>
<evidence type="ECO:0000256" key="7">
    <source>
        <dbReference type="ARBA" id="ARBA00023136"/>
    </source>
</evidence>
<reference evidence="10" key="1">
    <citation type="journal article" date="2019" name="Int. J. Syst. Evol. Microbiol.">
        <title>The Global Catalogue of Microorganisms (GCM) 10K type strain sequencing project: providing services to taxonomists for standard genome sequencing and annotation.</title>
        <authorList>
            <consortium name="The Broad Institute Genomics Platform"/>
            <consortium name="The Broad Institute Genome Sequencing Center for Infectious Disease"/>
            <person name="Wu L."/>
            <person name="Ma J."/>
        </authorList>
    </citation>
    <scope>NUCLEOTIDE SEQUENCE [LARGE SCALE GENOMIC DNA]</scope>
    <source>
        <strain evidence="10">CGMCC 1.6774</strain>
    </source>
</reference>
<evidence type="ECO:0000313" key="9">
    <source>
        <dbReference type="EMBL" id="MFD2184837.1"/>
    </source>
</evidence>
<name>A0ABW5ARV2_9BRAD</name>
<evidence type="ECO:0000256" key="3">
    <source>
        <dbReference type="ARBA" id="ARBA00022448"/>
    </source>
</evidence>
<dbReference type="PANTHER" id="PTHR30269">
    <property type="entry name" value="TRANSMEMBRANE PROTEIN YFCA"/>
    <property type="match status" value="1"/>
</dbReference>
<feature type="transmembrane region" description="Helical" evidence="8">
    <location>
        <begin position="233"/>
        <end position="253"/>
    </location>
</feature>
<keyword evidence="10" id="KW-1185">Reference proteome</keyword>
<evidence type="ECO:0000256" key="4">
    <source>
        <dbReference type="ARBA" id="ARBA00022475"/>
    </source>
</evidence>
<dbReference type="Pfam" id="PF01925">
    <property type="entry name" value="TauE"/>
    <property type="match status" value="1"/>
</dbReference>
<evidence type="ECO:0000256" key="8">
    <source>
        <dbReference type="RuleBase" id="RU363041"/>
    </source>
</evidence>
<sequence>MRELLLALGVTDVSPGAAGFVAVAALLAGLARGFSGFGSALIFVPLASTMIAPAMAAPLLLVVDVIMSAGLIPSAYKLAEKREVLTMLCGTLIGLPLGTVVLLHASPVSIRWAVAVLVLVMLAVVMSGWRFRGEPSRRLTVAVGLTAGFFSGMSQTGGPPVVLYWLGSHHSPARVRANIVFYFALSMVLSVTAYLIIGLLTLPVLGLAVLVGPVYGLGVFAGTRMFGLASVTVFRAIAYGLIAATGLFSLPLFDGILRP</sequence>
<keyword evidence="6 8" id="KW-1133">Transmembrane helix</keyword>
<dbReference type="PANTHER" id="PTHR30269:SF37">
    <property type="entry name" value="MEMBRANE TRANSPORTER PROTEIN"/>
    <property type="match status" value="1"/>
</dbReference>
<organism evidence="9 10">
    <name type="scientific">Rhodoplanes azumiensis</name>
    <dbReference type="NCBI Taxonomy" id="1897628"/>
    <lineage>
        <taxon>Bacteria</taxon>
        <taxon>Pseudomonadati</taxon>
        <taxon>Pseudomonadota</taxon>
        <taxon>Alphaproteobacteria</taxon>
        <taxon>Hyphomicrobiales</taxon>
        <taxon>Nitrobacteraceae</taxon>
        <taxon>Rhodoplanes</taxon>
    </lineage>
</organism>
<keyword evidence="5 8" id="KW-0812">Transmembrane</keyword>
<feature type="transmembrane region" description="Helical" evidence="8">
    <location>
        <begin position="43"/>
        <end position="72"/>
    </location>
</feature>
<keyword evidence="4 8" id="KW-1003">Cell membrane</keyword>
<comment type="caution">
    <text evidence="9">The sequence shown here is derived from an EMBL/GenBank/DDBJ whole genome shotgun (WGS) entry which is preliminary data.</text>
</comment>
<keyword evidence="7 8" id="KW-0472">Membrane</keyword>
<evidence type="ECO:0000256" key="6">
    <source>
        <dbReference type="ARBA" id="ARBA00022989"/>
    </source>
</evidence>
<feature type="transmembrane region" description="Helical" evidence="8">
    <location>
        <begin position="110"/>
        <end position="129"/>
    </location>
</feature>